<dbReference type="Gene3D" id="2.30.29.30">
    <property type="entry name" value="Pleckstrin-homology domain (PH domain)/Phosphotyrosine-binding domain (PTB)"/>
    <property type="match status" value="2"/>
</dbReference>
<dbReference type="CDD" id="cd13182">
    <property type="entry name" value="EVH1-like_Dcp1"/>
    <property type="match status" value="1"/>
</dbReference>
<gene>
    <name evidence="5" type="ORF">SAY87_001845</name>
</gene>
<evidence type="ECO:0008006" key="7">
    <source>
        <dbReference type="Google" id="ProtNLM"/>
    </source>
</evidence>
<dbReference type="AlphaFoldDB" id="A0AAN7JSZ6"/>
<comment type="similarity">
    <text evidence="2">Belongs to the DCP1 family.</text>
</comment>
<organism evidence="5 6">
    <name type="scientific">Trapa incisa</name>
    <dbReference type="NCBI Taxonomy" id="236973"/>
    <lineage>
        <taxon>Eukaryota</taxon>
        <taxon>Viridiplantae</taxon>
        <taxon>Streptophyta</taxon>
        <taxon>Embryophyta</taxon>
        <taxon>Tracheophyta</taxon>
        <taxon>Spermatophyta</taxon>
        <taxon>Magnoliopsida</taxon>
        <taxon>eudicotyledons</taxon>
        <taxon>Gunneridae</taxon>
        <taxon>Pentapetalae</taxon>
        <taxon>rosids</taxon>
        <taxon>malvids</taxon>
        <taxon>Myrtales</taxon>
        <taxon>Lythraceae</taxon>
        <taxon>Trapa</taxon>
    </lineage>
</organism>
<proteinExistence type="inferred from homology"/>
<comment type="caution">
    <text evidence="5">The sequence shown here is derived from an EMBL/GenBank/DDBJ whole genome shotgun (WGS) entry which is preliminary data.</text>
</comment>
<keyword evidence="3" id="KW-0963">Cytoplasm</keyword>
<dbReference type="GO" id="GO:0000290">
    <property type="term" value="P:deadenylation-dependent decapping of nuclear-transcribed mRNA"/>
    <property type="evidence" value="ECO:0007669"/>
    <property type="project" value="InterPro"/>
</dbReference>
<dbReference type="Pfam" id="PF06058">
    <property type="entry name" value="DCP1"/>
    <property type="match status" value="2"/>
</dbReference>
<dbReference type="GO" id="GO:0031087">
    <property type="term" value="P:deadenylation-independent decapping of nuclear-transcribed mRNA"/>
    <property type="evidence" value="ECO:0007669"/>
    <property type="project" value="TreeGrafter"/>
</dbReference>
<accession>A0AAN7JSZ6</accession>
<dbReference type="PANTHER" id="PTHR16290">
    <property type="entry name" value="TRANSCRIPTION FACTOR SMIF DECAPPING ENZYME DCP1"/>
    <property type="match status" value="1"/>
</dbReference>
<dbReference type="GO" id="GO:0000932">
    <property type="term" value="C:P-body"/>
    <property type="evidence" value="ECO:0007669"/>
    <property type="project" value="TreeGrafter"/>
</dbReference>
<evidence type="ECO:0000256" key="4">
    <source>
        <dbReference type="ARBA" id="ARBA00022664"/>
    </source>
</evidence>
<evidence type="ECO:0000313" key="6">
    <source>
        <dbReference type="Proteomes" id="UP001345219"/>
    </source>
</evidence>
<dbReference type="InterPro" id="IPR011993">
    <property type="entry name" value="PH-like_dom_sf"/>
</dbReference>
<evidence type="ECO:0000313" key="5">
    <source>
        <dbReference type="EMBL" id="KAK4753741.1"/>
    </source>
</evidence>
<keyword evidence="6" id="KW-1185">Reference proteome</keyword>
<dbReference type="SUPFAM" id="SSF50729">
    <property type="entry name" value="PH domain-like"/>
    <property type="match status" value="2"/>
</dbReference>
<protein>
    <recommendedName>
        <fullName evidence="7">mRNA-decapping enzyme-like protein</fullName>
    </recommendedName>
</protein>
<dbReference type="GO" id="GO:0008047">
    <property type="term" value="F:enzyme activator activity"/>
    <property type="evidence" value="ECO:0007669"/>
    <property type="project" value="InterPro"/>
</dbReference>
<dbReference type="GO" id="GO:0006397">
    <property type="term" value="P:mRNA processing"/>
    <property type="evidence" value="ECO:0007669"/>
    <property type="project" value="UniProtKB-KW"/>
</dbReference>
<sequence>MSNFSSGISGVAMSHSGKLMPNIDKQSTKLLNLTVLQRMDSLVEEILITAAHVTLYEFNIDSTQWSRKDIEGSLFVVKRNAQPRFQFIVMNRRSAGLCSMPFFDVIECTGIYSMERVRFDGYDLSGHTHKKKKLLSIELLRYFLTNVGSCQLLGSRSLQIMAIQHLPFTLYIRYFFASKVSEWLVSSDNLVENLLGDFEFEVQVPYLLYRNTVQEVNGIWFYNPRECEEVANLLGRILSVYSKVPQKPKISSTKSEFEELEAVPTLAAMDGPLEPSSSSASNVADVPDDPAFLNFFSSALNGRSAPITAVAGQPFQPASTGIFPPSLAPTIPSASVLPLKVPSTPLSAPAPQELPPDSTNSLSSNKFTNLVKPSSFISIPSSSPVMVPPVSLSIPTAPLLHSHINLQRPYGALALQPFPPPIPPLSLSPPTVPNGNYGPIITRDKVREALLVLVQSISLSDTNWMLHALFEGQSIH</sequence>
<evidence type="ECO:0000256" key="3">
    <source>
        <dbReference type="ARBA" id="ARBA00022490"/>
    </source>
</evidence>
<evidence type="ECO:0000256" key="1">
    <source>
        <dbReference type="ARBA" id="ARBA00004496"/>
    </source>
</evidence>
<comment type="subcellular location">
    <subcellularLocation>
        <location evidence="1">Cytoplasm</location>
    </subcellularLocation>
</comment>
<dbReference type="GO" id="GO:0003729">
    <property type="term" value="F:mRNA binding"/>
    <property type="evidence" value="ECO:0007669"/>
    <property type="project" value="TreeGrafter"/>
</dbReference>
<name>A0AAN7JSZ6_9MYRT</name>
<dbReference type="EMBL" id="JAXIOK010000015">
    <property type="protein sequence ID" value="KAK4753741.1"/>
    <property type="molecule type" value="Genomic_DNA"/>
</dbReference>
<reference evidence="5 6" key="1">
    <citation type="journal article" date="2023" name="Hortic Res">
        <title>Pangenome of water caltrop reveals structural variations and asymmetric subgenome divergence after allopolyploidization.</title>
        <authorList>
            <person name="Zhang X."/>
            <person name="Chen Y."/>
            <person name="Wang L."/>
            <person name="Yuan Y."/>
            <person name="Fang M."/>
            <person name="Shi L."/>
            <person name="Lu R."/>
            <person name="Comes H.P."/>
            <person name="Ma Y."/>
            <person name="Chen Y."/>
            <person name="Huang G."/>
            <person name="Zhou Y."/>
            <person name="Zheng Z."/>
            <person name="Qiu Y."/>
        </authorList>
    </citation>
    <scope>NUCLEOTIDE SEQUENCE [LARGE SCALE GENOMIC DNA]</scope>
    <source>
        <tissue evidence="5">Roots</tissue>
    </source>
</reference>
<dbReference type="InterPro" id="IPR010334">
    <property type="entry name" value="Dcp1"/>
</dbReference>
<dbReference type="PANTHER" id="PTHR16290:SF0">
    <property type="entry name" value="DECAPPING PROTEIN 1, ISOFORM A"/>
    <property type="match status" value="1"/>
</dbReference>
<dbReference type="Proteomes" id="UP001345219">
    <property type="component" value="Chromosome 2"/>
</dbReference>
<keyword evidence="4" id="KW-0507">mRNA processing</keyword>
<evidence type="ECO:0000256" key="2">
    <source>
        <dbReference type="ARBA" id="ARBA00008778"/>
    </source>
</evidence>